<evidence type="ECO:0000313" key="3">
    <source>
        <dbReference type="Proteomes" id="UP000271469"/>
    </source>
</evidence>
<accession>A0A3G8JIA4</accession>
<evidence type="ECO:0000256" key="1">
    <source>
        <dbReference type="SAM" id="MobiDB-lite"/>
    </source>
</evidence>
<gene>
    <name evidence="2" type="ORF">D7316_00899</name>
</gene>
<organism evidence="2 3">
    <name type="scientific">Gordonia insulae</name>
    <dbReference type="NCBI Taxonomy" id="2420509"/>
    <lineage>
        <taxon>Bacteria</taxon>
        <taxon>Bacillati</taxon>
        <taxon>Actinomycetota</taxon>
        <taxon>Actinomycetes</taxon>
        <taxon>Mycobacteriales</taxon>
        <taxon>Gordoniaceae</taxon>
        <taxon>Gordonia</taxon>
    </lineage>
</organism>
<name>A0A3G8JIA4_9ACTN</name>
<keyword evidence="3" id="KW-1185">Reference proteome</keyword>
<reference evidence="2 3" key="1">
    <citation type="submission" date="2018-11" db="EMBL/GenBank/DDBJ databases">
        <title>Gordonia insulae sp. nov., isolated from an island soil.</title>
        <authorList>
            <person name="Kim Y.S."/>
            <person name="Kim S.B."/>
        </authorList>
    </citation>
    <scope>NUCLEOTIDE SEQUENCE [LARGE SCALE GENOMIC DNA]</scope>
    <source>
        <strain evidence="2 3">MMS17-SY073</strain>
    </source>
</reference>
<feature type="region of interest" description="Disordered" evidence="1">
    <location>
        <begin position="1"/>
        <end position="21"/>
    </location>
</feature>
<dbReference type="Proteomes" id="UP000271469">
    <property type="component" value="Chromosome"/>
</dbReference>
<proteinExistence type="predicted"/>
<dbReference type="EMBL" id="CP033972">
    <property type="protein sequence ID" value="AZG44315.1"/>
    <property type="molecule type" value="Genomic_DNA"/>
</dbReference>
<dbReference type="AlphaFoldDB" id="A0A3G8JIA4"/>
<protein>
    <submittedName>
        <fullName evidence="2">Uncharacterized protein</fullName>
    </submittedName>
</protein>
<evidence type="ECO:0000313" key="2">
    <source>
        <dbReference type="EMBL" id="AZG44315.1"/>
    </source>
</evidence>
<sequence length="131" mass="13718">MLTVMSEQSESEITDVSPVPTADTDIKGVVGSIKGFIGREGGSAKAVLQPIGAAGVRITLVGADGGILGDRVVADLSTAQAVVAEIDGLETAEWDRDLTSAANVSPSHYRKMAGWVARQKRFPKARNRAIL</sequence>
<dbReference type="KEGG" id="gom:D7316_00899"/>